<keyword evidence="3" id="KW-1185">Reference proteome</keyword>
<reference evidence="2 3" key="1">
    <citation type="submission" date="2024-10" db="EMBL/GenBank/DDBJ databases">
        <title>The Natural Products Discovery Center: Release of the First 8490 Sequenced Strains for Exploring Actinobacteria Biosynthetic Diversity.</title>
        <authorList>
            <person name="Kalkreuter E."/>
            <person name="Kautsar S.A."/>
            <person name="Yang D."/>
            <person name="Bader C.D."/>
            <person name="Teijaro C.N."/>
            <person name="Fluegel L."/>
            <person name="Davis C.M."/>
            <person name="Simpson J.R."/>
            <person name="Lauterbach L."/>
            <person name="Steele A.D."/>
            <person name="Gui C."/>
            <person name="Meng S."/>
            <person name="Li G."/>
            <person name="Viehrig K."/>
            <person name="Ye F."/>
            <person name="Su P."/>
            <person name="Kiefer A.F."/>
            <person name="Nichols A."/>
            <person name="Cepeda A.J."/>
            <person name="Yan W."/>
            <person name="Fan B."/>
            <person name="Jiang Y."/>
            <person name="Adhikari A."/>
            <person name="Zheng C.-J."/>
            <person name="Schuster L."/>
            <person name="Cowan T.M."/>
            <person name="Smanski M.J."/>
            <person name="Chevrette M.G."/>
            <person name="De Carvalho L.P.S."/>
            <person name="Shen B."/>
        </authorList>
    </citation>
    <scope>NUCLEOTIDE SEQUENCE [LARGE SCALE GENOMIC DNA]</scope>
    <source>
        <strain evidence="2 3">NPDC004045</strain>
    </source>
</reference>
<organism evidence="2 3">
    <name type="scientific">Nocardia thailandica</name>
    <dbReference type="NCBI Taxonomy" id="257275"/>
    <lineage>
        <taxon>Bacteria</taxon>
        <taxon>Bacillati</taxon>
        <taxon>Actinomycetota</taxon>
        <taxon>Actinomycetes</taxon>
        <taxon>Mycobacteriales</taxon>
        <taxon>Nocardiaceae</taxon>
        <taxon>Nocardia</taxon>
    </lineage>
</organism>
<evidence type="ECO:0000313" key="3">
    <source>
        <dbReference type="Proteomes" id="UP001601444"/>
    </source>
</evidence>
<sequence length="169" mass="18979">MNTNTIGQVETSASGIQFVRPLSDAAAKAVPNHVDKWRRENPNHVVRQEVESTGGAWVQFWGFRVYYGPCADCSGLVHTRRYIADKKDGSTDTGRWPKYCTECSEKRHAAHNADAKERMAALRKRRREALLAQSVEPRQPGRPKGSWSTSASESRGSWIRTVPSMSYVT</sequence>
<proteinExistence type="predicted"/>
<name>A0ABW6PHA6_9NOCA</name>
<protein>
    <submittedName>
        <fullName evidence="2">Uncharacterized protein</fullName>
    </submittedName>
</protein>
<feature type="region of interest" description="Disordered" evidence="1">
    <location>
        <begin position="130"/>
        <end position="169"/>
    </location>
</feature>
<dbReference type="EMBL" id="JBIAMX010000001">
    <property type="protein sequence ID" value="MFF0541743.1"/>
    <property type="molecule type" value="Genomic_DNA"/>
</dbReference>
<dbReference type="Proteomes" id="UP001601444">
    <property type="component" value="Unassembled WGS sequence"/>
</dbReference>
<gene>
    <name evidence="2" type="ORF">ACFYTF_02795</name>
</gene>
<feature type="compositionally biased region" description="Polar residues" evidence="1">
    <location>
        <begin position="146"/>
        <end position="155"/>
    </location>
</feature>
<accession>A0ABW6PHA6</accession>
<dbReference type="RefSeq" id="WP_305093693.1">
    <property type="nucleotide sequence ID" value="NZ_JBIAMX010000001.1"/>
</dbReference>
<evidence type="ECO:0000256" key="1">
    <source>
        <dbReference type="SAM" id="MobiDB-lite"/>
    </source>
</evidence>
<evidence type="ECO:0000313" key="2">
    <source>
        <dbReference type="EMBL" id="MFF0541743.1"/>
    </source>
</evidence>
<comment type="caution">
    <text evidence="2">The sequence shown here is derived from an EMBL/GenBank/DDBJ whole genome shotgun (WGS) entry which is preliminary data.</text>
</comment>